<feature type="transmembrane region" description="Helical" evidence="1">
    <location>
        <begin position="57"/>
        <end position="78"/>
    </location>
</feature>
<keyword evidence="1" id="KW-1133">Transmembrane helix</keyword>
<sequence>MNRILAGVDRLLVVLAGLALVLGGAFALAYRFGVPFTHDWMRHMNRLWYYTAPDQNWWPYALGIAAVLTAFAGVALLATNLSRRRTDEAVLDDNTLGTLTFEPSALACVLAATLSAAPGVREAKAGARNQRGTPTISITLIAEPGTDIHDLTALAERTTRHLDESIGPVPLATRYFVQYERPERVR</sequence>
<evidence type="ECO:0000256" key="1">
    <source>
        <dbReference type="SAM" id="Phobius"/>
    </source>
</evidence>
<evidence type="ECO:0000313" key="3">
    <source>
        <dbReference type="Proteomes" id="UP001152755"/>
    </source>
</evidence>
<dbReference type="Proteomes" id="UP001152755">
    <property type="component" value="Unassembled WGS sequence"/>
</dbReference>
<keyword evidence="1" id="KW-0812">Transmembrane</keyword>
<accession>A0A9X4M249</accession>
<proteinExistence type="predicted"/>
<dbReference type="AlphaFoldDB" id="A0A9X4M249"/>
<dbReference type="EMBL" id="JANRHA010000008">
    <property type="protein sequence ID" value="MDG3015595.1"/>
    <property type="molecule type" value="Genomic_DNA"/>
</dbReference>
<protein>
    <submittedName>
        <fullName evidence="2">Alkaline shock response membrane anchor protein AmaP</fullName>
    </submittedName>
</protein>
<evidence type="ECO:0000313" key="2">
    <source>
        <dbReference type="EMBL" id="MDG3015595.1"/>
    </source>
</evidence>
<organism evidence="2 3">
    <name type="scientific">Speluncibacter jeojiensis</name>
    <dbReference type="NCBI Taxonomy" id="2710754"/>
    <lineage>
        <taxon>Bacteria</taxon>
        <taxon>Bacillati</taxon>
        <taxon>Actinomycetota</taxon>
        <taxon>Actinomycetes</taxon>
        <taxon>Mycobacteriales</taxon>
        <taxon>Speluncibacteraceae</taxon>
        <taxon>Speluncibacter</taxon>
    </lineage>
</organism>
<name>A0A9X4M249_9ACTN</name>
<gene>
    <name evidence="2" type="ORF">NVS88_13625</name>
</gene>
<keyword evidence="1" id="KW-0472">Membrane</keyword>
<keyword evidence="3" id="KW-1185">Reference proteome</keyword>
<dbReference type="RefSeq" id="WP_277830036.1">
    <property type="nucleotide sequence ID" value="NZ_JAAIVF010000001.1"/>
</dbReference>
<reference evidence="2" key="1">
    <citation type="submission" date="2022-08" db="EMBL/GenBank/DDBJ databases">
        <title>Genome analysis of Corynebacteriales strain.</title>
        <authorList>
            <person name="Lee S.D."/>
        </authorList>
    </citation>
    <scope>NUCLEOTIDE SEQUENCE</scope>
    <source>
        <strain evidence="2">D3-21</strain>
    </source>
</reference>
<comment type="caution">
    <text evidence="2">The sequence shown here is derived from an EMBL/GenBank/DDBJ whole genome shotgun (WGS) entry which is preliminary data.</text>
</comment>